<dbReference type="AlphaFoldDB" id="A0A517SFW9"/>
<organism evidence="1 2">
    <name type="scientific">Caulifigura coniformis</name>
    <dbReference type="NCBI Taxonomy" id="2527983"/>
    <lineage>
        <taxon>Bacteria</taxon>
        <taxon>Pseudomonadati</taxon>
        <taxon>Planctomycetota</taxon>
        <taxon>Planctomycetia</taxon>
        <taxon>Planctomycetales</taxon>
        <taxon>Planctomycetaceae</taxon>
        <taxon>Caulifigura</taxon>
    </lineage>
</organism>
<evidence type="ECO:0008006" key="3">
    <source>
        <dbReference type="Google" id="ProtNLM"/>
    </source>
</evidence>
<evidence type="ECO:0000313" key="1">
    <source>
        <dbReference type="EMBL" id="QDT55021.1"/>
    </source>
</evidence>
<dbReference type="InParanoid" id="A0A517SFW9"/>
<gene>
    <name evidence="1" type="ORF">Pan44_30620</name>
</gene>
<dbReference type="RefSeq" id="WP_197453340.1">
    <property type="nucleotide sequence ID" value="NZ_CP036271.1"/>
</dbReference>
<protein>
    <recommendedName>
        <fullName evidence="3">Phosphoesterase</fullName>
    </recommendedName>
</protein>
<dbReference type="EMBL" id="CP036271">
    <property type="protein sequence ID" value="QDT55021.1"/>
    <property type="molecule type" value="Genomic_DNA"/>
</dbReference>
<keyword evidence="2" id="KW-1185">Reference proteome</keyword>
<dbReference type="Gene3D" id="3.90.79.10">
    <property type="entry name" value="Nucleoside Triphosphate Pyrophosphohydrolase"/>
    <property type="match status" value="1"/>
</dbReference>
<evidence type="ECO:0000313" key="2">
    <source>
        <dbReference type="Proteomes" id="UP000315700"/>
    </source>
</evidence>
<reference evidence="1 2" key="1">
    <citation type="submission" date="2019-02" db="EMBL/GenBank/DDBJ databases">
        <title>Deep-cultivation of Planctomycetes and their phenomic and genomic characterization uncovers novel biology.</title>
        <authorList>
            <person name="Wiegand S."/>
            <person name="Jogler M."/>
            <person name="Boedeker C."/>
            <person name="Pinto D."/>
            <person name="Vollmers J."/>
            <person name="Rivas-Marin E."/>
            <person name="Kohn T."/>
            <person name="Peeters S.H."/>
            <person name="Heuer A."/>
            <person name="Rast P."/>
            <person name="Oberbeckmann S."/>
            <person name="Bunk B."/>
            <person name="Jeske O."/>
            <person name="Meyerdierks A."/>
            <person name="Storesund J.E."/>
            <person name="Kallscheuer N."/>
            <person name="Luecker S."/>
            <person name="Lage O.M."/>
            <person name="Pohl T."/>
            <person name="Merkel B.J."/>
            <person name="Hornburger P."/>
            <person name="Mueller R.-W."/>
            <person name="Bruemmer F."/>
            <person name="Labrenz M."/>
            <person name="Spormann A.M."/>
            <person name="Op den Camp H."/>
            <person name="Overmann J."/>
            <person name="Amann R."/>
            <person name="Jetten M.S.M."/>
            <person name="Mascher T."/>
            <person name="Medema M.H."/>
            <person name="Devos D.P."/>
            <person name="Kaster A.-K."/>
            <person name="Ovreas L."/>
            <person name="Rohde M."/>
            <person name="Galperin M.Y."/>
            <person name="Jogler C."/>
        </authorList>
    </citation>
    <scope>NUCLEOTIDE SEQUENCE [LARGE SCALE GENOMIC DNA]</scope>
    <source>
        <strain evidence="1 2">Pan44</strain>
    </source>
</reference>
<dbReference type="KEGG" id="ccos:Pan44_30620"/>
<dbReference type="Proteomes" id="UP000315700">
    <property type="component" value="Chromosome"/>
</dbReference>
<sequence>MSTAPTTSVEQVLCVPTSLFHDLGQFQGFRAEGVDRYLKTLLDPAYTSFRPRVEVEEDPSFKQLIPYCLLKCGEQIFHYTRGKVGGDGRLRSKRSLGIGGHLSNEDQAKSSDVYREGMRREIEEEIFIDTPWTERCVGLINDDETEVGRVHLGVVHIFELEAPQVRAREESIREVGFAHPSELAREKDQFETWSQICLDYLIHADR</sequence>
<name>A0A517SFW9_9PLAN</name>
<proteinExistence type="predicted"/>
<accession>A0A517SFW9</accession>